<keyword evidence="4" id="KW-0175">Coiled coil</keyword>
<keyword evidence="2" id="KW-0547">Nucleotide-binding</keyword>
<dbReference type="InterPro" id="IPR050611">
    <property type="entry name" value="ABCF"/>
</dbReference>
<dbReference type="Proteomes" id="UP000275048">
    <property type="component" value="Unassembled WGS sequence"/>
</dbReference>
<evidence type="ECO:0000256" key="4">
    <source>
        <dbReference type="SAM" id="Coils"/>
    </source>
</evidence>
<dbReference type="InterPro" id="IPR003439">
    <property type="entry name" value="ABC_transporter-like_ATP-bd"/>
</dbReference>
<gene>
    <name evidence="7" type="ORF">EDM22_14325</name>
</gene>
<keyword evidence="8" id="KW-1185">Reference proteome</keyword>
<dbReference type="InterPro" id="IPR017871">
    <property type="entry name" value="ABC_transporter-like_CS"/>
</dbReference>
<dbReference type="EMBL" id="RHHB01000035">
    <property type="protein sequence ID" value="RNB46306.1"/>
    <property type="molecule type" value="Genomic_DNA"/>
</dbReference>
<dbReference type="OrthoDB" id="3239744at2"/>
<evidence type="ECO:0000256" key="1">
    <source>
        <dbReference type="ARBA" id="ARBA00022737"/>
    </source>
</evidence>
<dbReference type="InterPro" id="IPR003593">
    <property type="entry name" value="AAA+_ATPase"/>
</dbReference>
<dbReference type="Pfam" id="PF00005">
    <property type="entry name" value="ABC_tran"/>
    <property type="match status" value="2"/>
</dbReference>
<dbReference type="AlphaFoldDB" id="A0A3M8A5A1"/>
<reference evidence="7 8" key="1">
    <citation type="submission" date="2018-10" db="EMBL/GenBank/DDBJ databases">
        <title>Isolation, diversity and antibacterial activity of antinobacteria from the wheat rhizosphere soil.</title>
        <authorList>
            <person name="Sun T."/>
        </authorList>
    </citation>
    <scope>NUCLEOTIDE SEQUENCE [LARGE SCALE GENOMIC DNA]</scope>
    <source>
        <strain evidence="7 8">SJ-23</strain>
    </source>
</reference>
<dbReference type="SMART" id="SM00382">
    <property type="entry name" value="AAA"/>
    <property type="match status" value="2"/>
</dbReference>
<organism evidence="7 8">
    <name type="scientific">Agromyces tardus</name>
    <dbReference type="NCBI Taxonomy" id="2583849"/>
    <lineage>
        <taxon>Bacteria</taxon>
        <taxon>Bacillati</taxon>
        <taxon>Actinomycetota</taxon>
        <taxon>Actinomycetes</taxon>
        <taxon>Micrococcales</taxon>
        <taxon>Microbacteriaceae</taxon>
        <taxon>Agromyces</taxon>
    </lineage>
</organism>
<proteinExistence type="predicted"/>
<evidence type="ECO:0000256" key="3">
    <source>
        <dbReference type="ARBA" id="ARBA00022840"/>
    </source>
</evidence>
<feature type="coiled-coil region" evidence="4">
    <location>
        <begin position="312"/>
        <end position="375"/>
    </location>
</feature>
<dbReference type="InterPro" id="IPR027417">
    <property type="entry name" value="P-loop_NTPase"/>
</dbReference>
<accession>A0A3M8A5A1</accession>
<evidence type="ECO:0000313" key="8">
    <source>
        <dbReference type="Proteomes" id="UP000275048"/>
    </source>
</evidence>
<sequence length="613" mass="64815">MGENGAGKSTLLRLLAAPSPDAATAASAFTSTSGRADAASAPLGSAPAAAGAADLLPGATVAGRITRPRRTGLLQQELPFTPHERVGAVLEAALAEVRAIERELDAAALALAGPQEAGLADADADAHAAASAARYAAALDAAERAEVWSADARRDDLLDGLGVAGLGLDRRIAELSGGQRSRFALAALLLSSPDALLLDEPTNHLDDEAATFLEDRLRAWRGPVVFASHDRAFLDRAATGLLDLDPGRAGALALARRERGAHAGGRRRGGESKGGAAREAGLAASGGTVFGGSFTEFLAVKADERGRWMRQYDEEQQELKRLRLVVAESAREVAHNRPPTDNDKFLKHFKRGNVEAAVSRRVRNAEGRLAELERTQVLRPPAPLAFAGIPSGSHALDEASGLLLQLADVEVDDRLDLDGLRIAPETRLLVTGANGAGKSTLLGVLAGRFAADRGVVHRRRGLRVGLLEQDVRFADPDASPRALYERAIGERRAELLPLADLGLIPRRDLDRPVGNLSVGQQRRLALALVIARPPHVFLLDEPTNHLSLALATDLEEALGAYPGAVVIASHDRWLRRRWTGETLELAFGRRVGGSAPASPPASDAPEARLVRAR</sequence>
<evidence type="ECO:0000259" key="6">
    <source>
        <dbReference type="PROSITE" id="PS50893"/>
    </source>
</evidence>
<name>A0A3M8A5A1_9MICO</name>
<feature type="domain" description="ABC transporter" evidence="6">
    <location>
        <begin position="397"/>
        <end position="612"/>
    </location>
</feature>
<dbReference type="SUPFAM" id="SSF52540">
    <property type="entry name" value="P-loop containing nucleoside triphosphate hydrolases"/>
    <property type="match status" value="2"/>
</dbReference>
<dbReference type="GO" id="GO:0016887">
    <property type="term" value="F:ATP hydrolysis activity"/>
    <property type="evidence" value="ECO:0007669"/>
    <property type="project" value="InterPro"/>
</dbReference>
<feature type="region of interest" description="Disordered" evidence="5">
    <location>
        <begin position="592"/>
        <end position="613"/>
    </location>
</feature>
<feature type="domain" description="ABC transporter" evidence="6">
    <location>
        <begin position="12"/>
        <end position="271"/>
    </location>
</feature>
<dbReference type="PROSITE" id="PS00211">
    <property type="entry name" value="ABC_TRANSPORTER_1"/>
    <property type="match status" value="2"/>
</dbReference>
<protein>
    <submittedName>
        <fullName evidence="7">ABC transporter ATP-binding protein</fullName>
    </submittedName>
</protein>
<dbReference type="GO" id="GO:0005524">
    <property type="term" value="F:ATP binding"/>
    <property type="evidence" value="ECO:0007669"/>
    <property type="project" value="UniProtKB-KW"/>
</dbReference>
<dbReference type="Gene3D" id="3.40.50.300">
    <property type="entry name" value="P-loop containing nucleotide triphosphate hydrolases"/>
    <property type="match status" value="2"/>
</dbReference>
<evidence type="ECO:0000256" key="2">
    <source>
        <dbReference type="ARBA" id="ARBA00022741"/>
    </source>
</evidence>
<evidence type="ECO:0000256" key="5">
    <source>
        <dbReference type="SAM" id="MobiDB-lite"/>
    </source>
</evidence>
<dbReference type="PANTHER" id="PTHR19211:SF14">
    <property type="entry name" value="ATP-BINDING CASSETTE SUB-FAMILY F MEMBER 1"/>
    <property type="match status" value="1"/>
</dbReference>
<feature type="region of interest" description="Disordered" evidence="5">
    <location>
        <begin position="258"/>
        <end position="279"/>
    </location>
</feature>
<dbReference type="PROSITE" id="PS50893">
    <property type="entry name" value="ABC_TRANSPORTER_2"/>
    <property type="match status" value="2"/>
</dbReference>
<feature type="compositionally biased region" description="Low complexity" evidence="5">
    <location>
        <begin position="594"/>
        <end position="604"/>
    </location>
</feature>
<comment type="caution">
    <text evidence="7">The sequence shown here is derived from an EMBL/GenBank/DDBJ whole genome shotgun (WGS) entry which is preliminary data.</text>
</comment>
<keyword evidence="1" id="KW-0677">Repeat</keyword>
<evidence type="ECO:0000313" key="7">
    <source>
        <dbReference type="EMBL" id="RNB46306.1"/>
    </source>
</evidence>
<dbReference type="PANTHER" id="PTHR19211">
    <property type="entry name" value="ATP-BINDING TRANSPORT PROTEIN-RELATED"/>
    <property type="match status" value="1"/>
</dbReference>
<keyword evidence="3 7" id="KW-0067">ATP-binding</keyword>